<dbReference type="Pfam" id="PF00266">
    <property type="entry name" value="Aminotran_5"/>
    <property type="match status" value="1"/>
</dbReference>
<dbReference type="eggNOG" id="COG1932">
    <property type="taxonomic scope" value="Bacteria"/>
</dbReference>
<dbReference type="GO" id="GO:0006564">
    <property type="term" value="P:L-serine biosynthetic process"/>
    <property type="evidence" value="ECO:0007669"/>
    <property type="project" value="UniProtKB-UniRule"/>
</dbReference>
<dbReference type="NCBIfam" id="NF003764">
    <property type="entry name" value="PRK05355.1"/>
    <property type="match status" value="1"/>
</dbReference>
<evidence type="ECO:0000256" key="6">
    <source>
        <dbReference type="ARBA" id="ARBA00022679"/>
    </source>
</evidence>
<dbReference type="PROSITE" id="PS00595">
    <property type="entry name" value="AA_TRANSFER_CLASS_5"/>
    <property type="match status" value="1"/>
</dbReference>
<name>A0A0R1U5B0_9LACO</name>
<dbReference type="PIRSF" id="PIRSF000525">
    <property type="entry name" value="SerC"/>
    <property type="match status" value="1"/>
</dbReference>
<dbReference type="FunFam" id="3.90.1150.10:FF:000006">
    <property type="entry name" value="Phosphoserine aminotransferase"/>
    <property type="match status" value="1"/>
</dbReference>
<dbReference type="UniPathway" id="UPA00135">
    <property type="reaction ID" value="UER00197"/>
</dbReference>
<reference evidence="14 15" key="1">
    <citation type="journal article" date="2015" name="Genome Announc.">
        <title>Expanding the biotechnology potential of lactobacilli through comparative genomics of 213 strains and associated genera.</title>
        <authorList>
            <person name="Sun Z."/>
            <person name="Harris H.M."/>
            <person name="McCann A."/>
            <person name="Guo C."/>
            <person name="Argimon S."/>
            <person name="Zhang W."/>
            <person name="Yang X."/>
            <person name="Jeffery I.B."/>
            <person name="Cooney J.C."/>
            <person name="Kagawa T.F."/>
            <person name="Liu W."/>
            <person name="Song Y."/>
            <person name="Salvetti E."/>
            <person name="Wrobel A."/>
            <person name="Rasinkangas P."/>
            <person name="Parkhill J."/>
            <person name="Rea M.C."/>
            <person name="O'Sullivan O."/>
            <person name="Ritari J."/>
            <person name="Douillard F.P."/>
            <person name="Paul Ross R."/>
            <person name="Yang R."/>
            <person name="Briner A.E."/>
            <person name="Felis G.E."/>
            <person name="de Vos W.M."/>
            <person name="Barrangou R."/>
            <person name="Klaenhammer T.R."/>
            <person name="Caufield P.W."/>
            <person name="Cui Y."/>
            <person name="Zhang H."/>
            <person name="O'Toole P.W."/>
        </authorList>
    </citation>
    <scope>NUCLEOTIDE SEQUENCE [LARGE SCALE GENOMIC DNA]</scope>
    <source>
        <strain evidence="14 15">DSM 16634</strain>
    </source>
</reference>
<comment type="caution">
    <text evidence="14">The sequence shown here is derived from an EMBL/GenBank/DDBJ whole genome shotgun (WGS) entry which is preliminary data.</text>
</comment>
<evidence type="ECO:0000256" key="2">
    <source>
        <dbReference type="ARBA" id="ARBA00005099"/>
    </source>
</evidence>
<dbReference type="InterPro" id="IPR015422">
    <property type="entry name" value="PyrdxlP-dep_Trfase_small"/>
</dbReference>
<feature type="binding site" evidence="11">
    <location>
        <position position="177"/>
    </location>
    <ligand>
        <name>pyridoxal 5'-phosphate</name>
        <dbReference type="ChEBI" id="CHEBI:597326"/>
    </ligand>
</feature>
<keyword evidence="11" id="KW-0963">Cytoplasm</keyword>
<dbReference type="InterPro" id="IPR022278">
    <property type="entry name" value="Pser_aminoTfrase"/>
</dbReference>
<evidence type="ECO:0000256" key="9">
    <source>
        <dbReference type="ARBA" id="ARBA00047630"/>
    </source>
</evidence>
<evidence type="ECO:0000256" key="11">
    <source>
        <dbReference type="HAMAP-Rule" id="MF_00160"/>
    </source>
</evidence>
<comment type="catalytic activity">
    <reaction evidence="10 11 12">
        <text>O-phospho-L-serine + 2-oxoglutarate = 3-phosphooxypyruvate + L-glutamate</text>
        <dbReference type="Rhea" id="RHEA:14329"/>
        <dbReference type="ChEBI" id="CHEBI:16810"/>
        <dbReference type="ChEBI" id="CHEBI:18110"/>
        <dbReference type="ChEBI" id="CHEBI:29985"/>
        <dbReference type="ChEBI" id="CHEBI:57524"/>
        <dbReference type="EC" id="2.6.1.52"/>
    </reaction>
</comment>
<comment type="pathway">
    <text evidence="2 11 12">Amino-acid biosynthesis; L-serine biosynthesis; L-serine from 3-phospho-D-glycerate: step 2/3.</text>
</comment>
<keyword evidence="5 11" id="KW-0028">Amino-acid biosynthesis</keyword>
<dbReference type="RefSeq" id="WP_051533657.1">
    <property type="nucleotide sequence ID" value="NZ_AZFT01000030.1"/>
</dbReference>
<protein>
    <recommendedName>
        <fullName evidence="11">Phosphoserine aminotransferase</fullName>
        <ecNumber evidence="11">2.6.1.52</ecNumber>
    </recommendedName>
    <alternativeName>
        <fullName evidence="11">Phosphohydroxythreonine aminotransferase</fullName>
        <shortName evidence="11">PSAT</shortName>
    </alternativeName>
</protein>
<evidence type="ECO:0000256" key="1">
    <source>
        <dbReference type="ARBA" id="ARBA00003483"/>
    </source>
</evidence>
<evidence type="ECO:0000256" key="4">
    <source>
        <dbReference type="ARBA" id="ARBA00022576"/>
    </source>
</evidence>
<keyword evidence="7 11" id="KW-0663">Pyridoxal phosphate</keyword>
<comment type="subunit">
    <text evidence="11">Homodimer.</text>
</comment>
<organism evidence="14 15">
    <name type="scientific">Ligilactobacillus apodemi DSM 16634 = JCM 16172</name>
    <dbReference type="NCBI Taxonomy" id="1423724"/>
    <lineage>
        <taxon>Bacteria</taxon>
        <taxon>Bacillati</taxon>
        <taxon>Bacillota</taxon>
        <taxon>Bacilli</taxon>
        <taxon>Lactobacillales</taxon>
        <taxon>Lactobacillaceae</taxon>
        <taxon>Ligilactobacillus</taxon>
    </lineage>
</organism>
<dbReference type="STRING" id="1423724.FC32_GL001926"/>
<dbReference type="GO" id="GO:0004648">
    <property type="term" value="F:O-phospho-L-serine:2-oxoglutarate aminotransferase activity"/>
    <property type="evidence" value="ECO:0007669"/>
    <property type="project" value="UniProtKB-UniRule"/>
</dbReference>
<feature type="domain" description="Aminotransferase class V" evidence="13">
    <location>
        <begin position="9"/>
        <end position="352"/>
    </location>
</feature>
<feature type="binding site" evidence="11">
    <location>
        <position position="157"/>
    </location>
    <ligand>
        <name>pyridoxal 5'-phosphate</name>
        <dbReference type="ChEBI" id="CHEBI:597326"/>
    </ligand>
</feature>
<evidence type="ECO:0000256" key="3">
    <source>
        <dbReference type="ARBA" id="ARBA00006904"/>
    </source>
</evidence>
<comment type="function">
    <text evidence="1 11">Catalyzes the reversible conversion of 3-phosphohydroxypyruvate to phosphoserine and of 3-hydroxy-2-oxo-4-phosphonooxybutanoate to phosphohydroxythreonine.</text>
</comment>
<keyword evidence="8 11" id="KW-0718">Serine biosynthesis</keyword>
<evidence type="ECO:0000259" key="13">
    <source>
        <dbReference type="Pfam" id="PF00266"/>
    </source>
</evidence>
<dbReference type="GO" id="GO:0005737">
    <property type="term" value="C:cytoplasm"/>
    <property type="evidence" value="ECO:0007669"/>
    <property type="project" value="UniProtKB-SubCell"/>
</dbReference>
<feature type="binding site" evidence="11">
    <location>
        <begin position="81"/>
        <end position="82"/>
    </location>
    <ligand>
        <name>pyridoxal 5'-phosphate</name>
        <dbReference type="ChEBI" id="CHEBI:597326"/>
    </ligand>
</feature>
<dbReference type="Proteomes" id="UP000051324">
    <property type="component" value="Unassembled WGS sequence"/>
</dbReference>
<dbReference type="Gene3D" id="3.40.640.10">
    <property type="entry name" value="Type I PLP-dependent aspartate aminotransferase-like (Major domain)"/>
    <property type="match status" value="1"/>
</dbReference>
<dbReference type="EMBL" id="AZFT01000030">
    <property type="protein sequence ID" value="KRL86213.1"/>
    <property type="molecule type" value="Genomic_DNA"/>
</dbReference>
<dbReference type="HAMAP" id="MF_00160">
    <property type="entry name" value="SerC_aminotrans_5"/>
    <property type="match status" value="1"/>
</dbReference>
<dbReference type="InterPro" id="IPR020578">
    <property type="entry name" value="Aminotrans_V_PyrdxlP_BS"/>
</dbReference>
<feature type="modified residue" description="N6-(pyridoxal phosphate)lysine" evidence="11">
    <location>
        <position position="201"/>
    </location>
</feature>
<sequence>MKEGNDLVVYNFSAGPAMMPPEVVAQIQKELVSYKNSEMSVMEISHRSELYAEMFQEAKNDFRDLLAIPAGYKILFLQGGASLQFTTVPLNLARKTKQIAFIDTGHWSQTAIDDAHLLTDRKVDVVATGKKSNYTTLPHDIKLEKEYDYVHLTINNTIEGTMYRKLPDLGGQTVVGDISSNILGYQHDVSKYGLLYASAQKNIGPAGLTLVVVKEDLLDQDQDLPSMLDYVKLIKEDSNLNTPPVFPIYAAGLVFKWLKQQGGVKQMQAQNEEKTGILYDMLDNSKLFYATANQADRSLTNVPFTTGDKTLDAKFIAQADEMGLKNLKGHVLAGGMRASMYNAFPLEGVKALVQCLQKFESAHKPMFNISLKKMDA</sequence>
<comment type="caution">
    <text evidence="11">Lacks conserved residue(s) required for the propagation of feature annotation.</text>
</comment>
<evidence type="ECO:0000256" key="5">
    <source>
        <dbReference type="ARBA" id="ARBA00022605"/>
    </source>
</evidence>
<gene>
    <name evidence="11" type="primary">serC</name>
    <name evidence="14" type="ORF">FC32_GL001926</name>
</gene>
<comment type="cofactor">
    <cofactor evidence="11">
        <name>pyridoxal 5'-phosphate</name>
        <dbReference type="ChEBI" id="CHEBI:597326"/>
    </cofactor>
    <text evidence="11">Binds 1 pyridoxal phosphate per subunit.</text>
</comment>
<proteinExistence type="inferred from homology"/>
<evidence type="ECO:0000313" key="15">
    <source>
        <dbReference type="Proteomes" id="UP000051324"/>
    </source>
</evidence>
<evidence type="ECO:0000256" key="7">
    <source>
        <dbReference type="ARBA" id="ARBA00022898"/>
    </source>
</evidence>
<evidence type="ECO:0000256" key="8">
    <source>
        <dbReference type="ARBA" id="ARBA00023299"/>
    </source>
</evidence>
<dbReference type="PATRIC" id="fig|1423724.4.peg.2010"/>
<comment type="subcellular location">
    <subcellularLocation>
        <location evidence="11">Cytoplasm</location>
    </subcellularLocation>
</comment>
<keyword evidence="15" id="KW-1185">Reference proteome</keyword>
<feature type="binding site" evidence="11">
    <location>
        <position position="47"/>
    </location>
    <ligand>
        <name>L-glutamate</name>
        <dbReference type="ChEBI" id="CHEBI:29985"/>
    </ligand>
</feature>
<keyword evidence="4 11" id="KW-0032">Aminotransferase</keyword>
<feature type="binding site" evidence="11">
    <location>
        <position position="107"/>
    </location>
    <ligand>
        <name>pyridoxal 5'-phosphate</name>
        <dbReference type="ChEBI" id="CHEBI:597326"/>
    </ligand>
</feature>
<dbReference type="FunFam" id="3.40.640.10:FF:000010">
    <property type="entry name" value="Phosphoserine aminotransferase"/>
    <property type="match status" value="1"/>
</dbReference>
<dbReference type="PANTHER" id="PTHR43247">
    <property type="entry name" value="PHOSPHOSERINE AMINOTRANSFERASE"/>
    <property type="match status" value="1"/>
</dbReference>
<feature type="binding site" evidence="11">
    <location>
        <begin position="241"/>
        <end position="242"/>
    </location>
    <ligand>
        <name>pyridoxal 5'-phosphate</name>
        <dbReference type="ChEBI" id="CHEBI:597326"/>
    </ligand>
</feature>
<comment type="catalytic activity">
    <reaction evidence="9 11">
        <text>4-(phosphooxy)-L-threonine + 2-oxoglutarate = (R)-3-hydroxy-2-oxo-4-phosphooxybutanoate + L-glutamate</text>
        <dbReference type="Rhea" id="RHEA:16573"/>
        <dbReference type="ChEBI" id="CHEBI:16810"/>
        <dbReference type="ChEBI" id="CHEBI:29985"/>
        <dbReference type="ChEBI" id="CHEBI:58452"/>
        <dbReference type="ChEBI" id="CHEBI:58538"/>
        <dbReference type="EC" id="2.6.1.52"/>
    </reaction>
</comment>
<dbReference type="AlphaFoldDB" id="A0A0R1U5B0"/>
<dbReference type="GO" id="GO:0030170">
    <property type="term" value="F:pyridoxal phosphate binding"/>
    <property type="evidence" value="ECO:0007669"/>
    <property type="project" value="UniProtKB-UniRule"/>
</dbReference>
<dbReference type="InterPro" id="IPR015424">
    <property type="entry name" value="PyrdxlP-dep_Trfase"/>
</dbReference>
<dbReference type="NCBIfam" id="TIGR01364">
    <property type="entry name" value="serC_1"/>
    <property type="match status" value="1"/>
</dbReference>
<accession>A0A0R1U5B0</accession>
<feature type="binding site" evidence="11">
    <location>
        <position position="200"/>
    </location>
    <ligand>
        <name>pyridoxal 5'-phosphate</name>
        <dbReference type="ChEBI" id="CHEBI:597326"/>
    </ligand>
</feature>
<dbReference type="Gene3D" id="3.90.1150.10">
    <property type="entry name" value="Aspartate Aminotransferase, domain 1"/>
    <property type="match status" value="1"/>
</dbReference>
<dbReference type="InterPro" id="IPR000192">
    <property type="entry name" value="Aminotrans_V_dom"/>
</dbReference>
<comment type="similarity">
    <text evidence="3 11">Belongs to the class-V pyridoxal-phosphate-dependent aminotransferase family. SerC subfamily.</text>
</comment>
<dbReference type="EC" id="2.6.1.52" evidence="11"/>
<evidence type="ECO:0000256" key="10">
    <source>
        <dbReference type="ARBA" id="ARBA00049007"/>
    </source>
</evidence>
<evidence type="ECO:0000256" key="12">
    <source>
        <dbReference type="RuleBase" id="RU004505"/>
    </source>
</evidence>
<dbReference type="InterPro" id="IPR015421">
    <property type="entry name" value="PyrdxlP-dep_Trfase_major"/>
</dbReference>
<keyword evidence="6 11" id="KW-0808">Transferase</keyword>
<evidence type="ECO:0000313" key="14">
    <source>
        <dbReference type="EMBL" id="KRL86213.1"/>
    </source>
</evidence>
<dbReference type="SUPFAM" id="SSF53383">
    <property type="entry name" value="PLP-dependent transferases"/>
    <property type="match status" value="1"/>
</dbReference>
<dbReference type="PANTHER" id="PTHR43247:SF1">
    <property type="entry name" value="PHOSPHOSERINE AMINOTRANSFERASE"/>
    <property type="match status" value="1"/>
</dbReference>